<keyword evidence="2" id="KW-0238">DNA-binding</keyword>
<dbReference type="InterPro" id="IPR036390">
    <property type="entry name" value="WH_DNA-bd_sf"/>
</dbReference>
<dbReference type="EMBL" id="PDNU01000030">
    <property type="protein sequence ID" value="PHK94214.1"/>
    <property type="molecule type" value="Genomic_DNA"/>
</dbReference>
<evidence type="ECO:0000313" key="5">
    <source>
        <dbReference type="EMBL" id="PHK94214.1"/>
    </source>
</evidence>
<dbReference type="InterPro" id="IPR011711">
    <property type="entry name" value="GntR_C"/>
</dbReference>
<evidence type="ECO:0000256" key="3">
    <source>
        <dbReference type="ARBA" id="ARBA00023163"/>
    </source>
</evidence>
<dbReference type="InterPro" id="IPR000524">
    <property type="entry name" value="Tscrpt_reg_HTH_GntR"/>
</dbReference>
<dbReference type="OrthoDB" id="9815654at2"/>
<sequence>MVVSPESNYLLSQITAWPGECQAEPWHGRNRRMPDTTDPSSLPITAESIGAKVYQRLRTDMMRSRFRPGEKLKLRDLAQEMGVSATPVRDALARLVSEGALEQFDHRSVRVPVLSDERFREIAELRGELEGKAASRAAERATPADAERLAAIHARMTQARLDGEGVAMLVENERFHMEICALANMPVLARIIEGLWLQCGPLVAGLREVRFLHHPDAHPHNDIIRAMRTRDGALARLAIQRDISVYAEVLLRRLPEINVGALPRSRTALDAAE</sequence>
<dbReference type="Proteomes" id="UP000223527">
    <property type="component" value="Unassembled WGS sequence"/>
</dbReference>
<dbReference type="SMART" id="SM00345">
    <property type="entry name" value="HTH_GNTR"/>
    <property type="match status" value="1"/>
</dbReference>
<dbReference type="GO" id="GO:0003677">
    <property type="term" value="F:DNA binding"/>
    <property type="evidence" value="ECO:0007669"/>
    <property type="project" value="UniProtKB-KW"/>
</dbReference>
<feature type="domain" description="HTH gntR-type" evidence="4">
    <location>
        <begin position="47"/>
        <end position="114"/>
    </location>
</feature>
<dbReference type="InterPro" id="IPR008920">
    <property type="entry name" value="TF_FadR/GntR_C"/>
</dbReference>
<dbReference type="InterPro" id="IPR036388">
    <property type="entry name" value="WH-like_DNA-bd_sf"/>
</dbReference>
<accession>A0A2C7AAV6</accession>
<dbReference type="PANTHER" id="PTHR43537:SF39">
    <property type="entry name" value="HTH-TYPE TRANSCRIPTIONAL REGULATOR MCBR"/>
    <property type="match status" value="1"/>
</dbReference>
<keyword evidence="1" id="KW-0805">Transcription regulation</keyword>
<dbReference type="Pfam" id="PF00392">
    <property type="entry name" value="GntR"/>
    <property type="match status" value="1"/>
</dbReference>
<gene>
    <name evidence="5" type="ORF">CR162_14855</name>
</gene>
<evidence type="ECO:0000259" key="4">
    <source>
        <dbReference type="PROSITE" id="PS50949"/>
    </source>
</evidence>
<protein>
    <submittedName>
        <fullName evidence="5">GntR family transcriptional regulator</fullName>
    </submittedName>
</protein>
<dbReference type="AlphaFoldDB" id="A0A2C7AAV6"/>
<keyword evidence="3" id="KW-0804">Transcription</keyword>
<dbReference type="Gene3D" id="1.20.120.530">
    <property type="entry name" value="GntR ligand-binding domain-like"/>
    <property type="match status" value="1"/>
</dbReference>
<evidence type="ECO:0000256" key="2">
    <source>
        <dbReference type="ARBA" id="ARBA00023125"/>
    </source>
</evidence>
<dbReference type="GO" id="GO:0003700">
    <property type="term" value="F:DNA-binding transcription factor activity"/>
    <property type="evidence" value="ECO:0007669"/>
    <property type="project" value="InterPro"/>
</dbReference>
<dbReference type="SUPFAM" id="SSF48008">
    <property type="entry name" value="GntR ligand-binding domain-like"/>
    <property type="match status" value="1"/>
</dbReference>
<comment type="caution">
    <text evidence="5">The sequence shown here is derived from an EMBL/GenBank/DDBJ whole genome shotgun (WGS) entry which is preliminary data.</text>
</comment>
<organism evidence="5 6">
    <name type="scientific">Teichococcus rhizosphaerae</name>
    <dbReference type="NCBI Taxonomy" id="1335062"/>
    <lineage>
        <taxon>Bacteria</taxon>
        <taxon>Pseudomonadati</taxon>
        <taxon>Pseudomonadota</taxon>
        <taxon>Alphaproteobacteria</taxon>
        <taxon>Acetobacterales</taxon>
        <taxon>Roseomonadaceae</taxon>
        <taxon>Roseomonas</taxon>
    </lineage>
</organism>
<keyword evidence="6" id="KW-1185">Reference proteome</keyword>
<reference evidence="5 6" key="1">
    <citation type="submission" date="2017-10" db="EMBL/GenBank/DDBJ databases">
        <authorList>
            <person name="Banno H."/>
            <person name="Chua N.-H."/>
        </authorList>
    </citation>
    <scope>NUCLEOTIDE SEQUENCE [LARGE SCALE GENOMIC DNA]</scope>
    <source>
        <strain evidence="5 6">YW11</strain>
    </source>
</reference>
<dbReference type="PROSITE" id="PS50949">
    <property type="entry name" value="HTH_GNTR"/>
    <property type="match status" value="1"/>
</dbReference>
<evidence type="ECO:0000313" key="6">
    <source>
        <dbReference type="Proteomes" id="UP000223527"/>
    </source>
</evidence>
<dbReference type="Gene3D" id="1.10.10.10">
    <property type="entry name" value="Winged helix-like DNA-binding domain superfamily/Winged helix DNA-binding domain"/>
    <property type="match status" value="1"/>
</dbReference>
<dbReference type="SMART" id="SM00895">
    <property type="entry name" value="FCD"/>
    <property type="match status" value="1"/>
</dbReference>
<dbReference type="PANTHER" id="PTHR43537">
    <property type="entry name" value="TRANSCRIPTIONAL REGULATOR, GNTR FAMILY"/>
    <property type="match status" value="1"/>
</dbReference>
<evidence type="ECO:0000256" key="1">
    <source>
        <dbReference type="ARBA" id="ARBA00023015"/>
    </source>
</evidence>
<name>A0A2C7AAV6_9PROT</name>
<dbReference type="Pfam" id="PF07729">
    <property type="entry name" value="FCD"/>
    <property type="match status" value="1"/>
</dbReference>
<proteinExistence type="predicted"/>
<dbReference type="SUPFAM" id="SSF46785">
    <property type="entry name" value="Winged helix' DNA-binding domain"/>
    <property type="match status" value="1"/>
</dbReference>